<dbReference type="OMA" id="EENKWIH"/>
<dbReference type="Gramene" id="GBG67004">
    <property type="protein sequence ID" value="GBG67004"/>
    <property type="gene ID" value="CBR_g74690"/>
</dbReference>
<gene>
    <name evidence="4" type="ORF">CBR_g74690</name>
</gene>
<feature type="region of interest" description="Disordered" evidence="2">
    <location>
        <begin position="147"/>
        <end position="217"/>
    </location>
</feature>
<feature type="compositionally biased region" description="Basic residues" evidence="2">
    <location>
        <begin position="172"/>
        <end position="184"/>
    </location>
</feature>
<evidence type="ECO:0000256" key="1">
    <source>
        <dbReference type="ARBA" id="ARBA00023242"/>
    </source>
</evidence>
<comment type="caution">
    <text evidence="4">The sequence shown here is derived from an EMBL/GenBank/DDBJ whole genome shotgun (WGS) entry which is preliminary data.</text>
</comment>
<dbReference type="PANTHER" id="PTHR12709:SF5">
    <property type="entry name" value="DNA-DIRECTED RNA POLYMERASE I SUBUNIT RPA43"/>
    <property type="match status" value="1"/>
</dbReference>
<dbReference type="GO" id="GO:0006352">
    <property type="term" value="P:DNA-templated transcription initiation"/>
    <property type="evidence" value="ECO:0007669"/>
    <property type="project" value="InterPro"/>
</dbReference>
<dbReference type="SUPFAM" id="SSF50249">
    <property type="entry name" value="Nucleic acid-binding proteins"/>
    <property type="match status" value="1"/>
</dbReference>
<dbReference type="EMBL" id="BFEA01000081">
    <property type="protein sequence ID" value="GBG67004.1"/>
    <property type="molecule type" value="Genomic_DNA"/>
</dbReference>
<dbReference type="InterPro" id="IPR041178">
    <property type="entry name" value="RPA43_OB"/>
</dbReference>
<feature type="compositionally biased region" description="Basic and acidic residues" evidence="2">
    <location>
        <begin position="185"/>
        <end position="200"/>
    </location>
</feature>
<feature type="compositionally biased region" description="Basic residues" evidence="2">
    <location>
        <begin position="377"/>
        <end position="386"/>
    </location>
</feature>
<evidence type="ECO:0000259" key="3">
    <source>
        <dbReference type="Pfam" id="PF17875"/>
    </source>
</evidence>
<dbReference type="InterPro" id="IPR012340">
    <property type="entry name" value="NA-bd_OB-fold"/>
</dbReference>
<sequence>MPLFRRYDEKYEGVVVSISNPKIVGNHSQILTGLHPYLRLKVSAVIEIFCPAEGQVLEGKVNNIGHDHIGVLVLDHFKASIGFGCIRQDLRYDEDTNSWISIDDEEHCIAVGDEICFTIGSVQIDGDFVDITGSLLEARTGSKAWLASLPKDGQDNGSLLPIPDLSRSEEKRRRKEEKRKRKEEKRKEKEEKRRRMEAKQNEALPPPPLGREFGSRPTLDDFAARANGKEARLAGLPRGGGNSEALEDEQTDAPISHENHKQKGAVGGLRADGLPRTAEKVADHPLDQEQPGSTKVKSTVENGAEADCRIPEDGGKPKKKKKKAHEHLQGMVRFGAPPKWIAGSGDGEEGGEERDEKIKKRKRKGEEFDDAATKSERKNKRKHVEM</sequence>
<feature type="compositionally biased region" description="Basic and acidic residues" evidence="2">
    <location>
        <begin position="306"/>
        <end position="316"/>
    </location>
</feature>
<keyword evidence="5" id="KW-1185">Reference proteome</keyword>
<dbReference type="GO" id="GO:0006362">
    <property type="term" value="P:transcription elongation by RNA polymerase I"/>
    <property type="evidence" value="ECO:0007669"/>
    <property type="project" value="TreeGrafter"/>
</dbReference>
<feature type="domain" description="RPA43 OB" evidence="3">
    <location>
        <begin position="51"/>
        <end position="192"/>
    </location>
</feature>
<accession>A0A388KAA3</accession>
<organism evidence="4 5">
    <name type="scientific">Chara braunii</name>
    <name type="common">Braun's stonewort</name>
    <dbReference type="NCBI Taxonomy" id="69332"/>
    <lineage>
        <taxon>Eukaryota</taxon>
        <taxon>Viridiplantae</taxon>
        <taxon>Streptophyta</taxon>
        <taxon>Charophyceae</taxon>
        <taxon>Charales</taxon>
        <taxon>Characeae</taxon>
        <taxon>Chara</taxon>
    </lineage>
</organism>
<feature type="compositionally biased region" description="Basic and acidic residues" evidence="2">
    <location>
        <begin position="277"/>
        <end position="287"/>
    </location>
</feature>
<dbReference type="Pfam" id="PF17875">
    <property type="entry name" value="RPA43_OB"/>
    <property type="match status" value="1"/>
</dbReference>
<dbReference type="Proteomes" id="UP000265515">
    <property type="component" value="Unassembled WGS sequence"/>
</dbReference>
<feature type="compositionally biased region" description="Polar residues" evidence="2">
    <location>
        <begin position="290"/>
        <end position="301"/>
    </location>
</feature>
<feature type="region of interest" description="Disordered" evidence="2">
    <location>
        <begin position="229"/>
        <end position="386"/>
    </location>
</feature>
<protein>
    <recommendedName>
        <fullName evidence="3">RPA43 OB domain-containing protein</fullName>
    </recommendedName>
</protein>
<name>A0A388KAA3_CHABU</name>
<dbReference type="InterPro" id="IPR045113">
    <property type="entry name" value="Rpb7-like"/>
</dbReference>
<proteinExistence type="predicted"/>
<dbReference type="Gene3D" id="2.40.50.1060">
    <property type="match status" value="1"/>
</dbReference>
<evidence type="ECO:0000313" key="4">
    <source>
        <dbReference type="EMBL" id="GBG67004.1"/>
    </source>
</evidence>
<reference evidence="4 5" key="1">
    <citation type="journal article" date="2018" name="Cell">
        <title>The Chara Genome: Secondary Complexity and Implications for Plant Terrestrialization.</title>
        <authorList>
            <person name="Nishiyama T."/>
            <person name="Sakayama H."/>
            <person name="Vries J.D."/>
            <person name="Buschmann H."/>
            <person name="Saint-Marcoux D."/>
            <person name="Ullrich K.K."/>
            <person name="Haas F.B."/>
            <person name="Vanderstraeten L."/>
            <person name="Becker D."/>
            <person name="Lang D."/>
            <person name="Vosolsobe S."/>
            <person name="Rombauts S."/>
            <person name="Wilhelmsson P.K.I."/>
            <person name="Janitza P."/>
            <person name="Kern R."/>
            <person name="Heyl A."/>
            <person name="Rumpler F."/>
            <person name="Villalobos L.I.A.C."/>
            <person name="Clay J.M."/>
            <person name="Skokan R."/>
            <person name="Toyoda A."/>
            <person name="Suzuki Y."/>
            <person name="Kagoshima H."/>
            <person name="Schijlen E."/>
            <person name="Tajeshwar N."/>
            <person name="Catarino B."/>
            <person name="Hetherington A.J."/>
            <person name="Saltykova A."/>
            <person name="Bonnot C."/>
            <person name="Breuninger H."/>
            <person name="Symeonidi A."/>
            <person name="Radhakrishnan G.V."/>
            <person name="Van Nieuwerburgh F."/>
            <person name="Deforce D."/>
            <person name="Chang C."/>
            <person name="Karol K.G."/>
            <person name="Hedrich R."/>
            <person name="Ulvskov P."/>
            <person name="Glockner G."/>
            <person name="Delwiche C.F."/>
            <person name="Petrasek J."/>
            <person name="Van de Peer Y."/>
            <person name="Friml J."/>
            <person name="Beilby M."/>
            <person name="Dolan L."/>
            <person name="Kohara Y."/>
            <person name="Sugano S."/>
            <person name="Fujiyama A."/>
            <person name="Delaux P.-M."/>
            <person name="Quint M."/>
            <person name="TheiBen G."/>
            <person name="Hagemann M."/>
            <person name="Harholt J."/>
            <person name="Dunand C."/>
            <person name="Zachgo S."/>
            <person name="Langdale J."/>
            <person name="Maumus F."/>
            <person name="Straeten D.V.D."/>
            <person name="Gould S.B."/>
            <person name="Rensing S.A."/>
        </authorList>
    </citation>
    <scope>NUCLEOTIDE SEQUENCE [LARGE SCALE GENOMIC DNA]</scope>
    <source>
        <strain evidence="4 5">S276</strain>
    </source>
</reference>
<evidence type="ECO:0000256" key="2">
    <source>
        <dbReference type="SAM" id="MobiDB-lite"/>
    </source>
</evidence>
<dbReference type="PANTHER" id="PTHR12709">
    <property type="entry name" value="DNA-DIRECTED RNA POLYMERASE II, III"/>
    <property type="match status" value="1"/>
</dbReference>
<evidence type="ECO:0000313" key="5">
    <source>
        <dbReference type="Proteomes" id="UP000265515"/>
    </source>
</evidence>
<dbReference type="OrthoDB" id="10250504at2759"/>
<keyword evidence="1" id="KW-0539">Nucleus</keyword>
<dbReference type="AlphaFoldDB" id="A0A388KAA3"/>
<dbReference type="GO" id="GO:0005736">
    <property type="term" value="C:RNA polymerase I complex"/>
    <property type="evidence" value="ECO:0007669"/>
    <property type="project" value="TreeGrafter"/>
</dbReference>
<dbReference type="STRING" id="69332.A0A388KAA3"/>